<organism evidence="1 2">
    <name type="scientific">Actinocrispum wychmicini</name>
    <dbReference type="NCBI Taxonomy" id="1213861"/>
    <lineage>
        <taxon>Bacteria</taxon>
        <taxon>Bacillati</taxon>
        <taxon>Actinomycetota</taxon>
        <taxon>Actinomycetes</taxon>
        <taxon>Pseudonocardiales</taxon>
        <taxon>Pseudonocardiaceae</taxon>
        <taxon>Actinocrispum</taxon>
    </lineage>
</organism>
<dbReference type="OrthoDB" id="3885120at2"/>
<reference evidence="1 2" key="1">
    <citation type="submission" date="2019-03" db="EMBL/GenBank/DDBJ databases">
        <title>Genomic Encyclopedia of Type Strains, Phase IV (KMG-IV): sequencing the most valuable type-strain genomes for metagenomic binning, comparative biology and taxonomic classification.</title>
        <authorList>
            <person name="Goeker M."/>
        </authorList>
    </citation>
    <scope>NUCLEOTIDE SEQUENCE [LARGE SCALE GENOMIC DNA]</scope>
    <source>
        <strain evidence="1 2">DSM 45934</strain>
    </source>
</reference>
<dbReference type="Gene3D" id="1.25.40.10">
    <property type="entry name" value="Tetratricopeptide repeat domain"/>
    <property type="match status" value="1"/>
</dbReference>
<comment type="caution">
    <text evidence="1">The sequence shown here is derived from an EMBL/GenBank/DDBJ whole genome shotgun (WGS) entry which is preliminary data.</text>
</comment>
<name>A0A4R2JLS9_9PSEU</name>
<evidence type="ECO:0000313" key="1">
    <source>
        <dbReference type="EMBL" id="TCO59827.1"/>
    </source>
</evidence>
<dbReference type="RefSeq" id="WP_132118006.1">
    <property type="nucleotide sequence ID" value="NZ_SLWS01000004.1"/>
</dbReference>
<keyword evidence="2" id="KW-1185">Reference proteome</keyword>
<evidence type="ECO:0000313" key="2">
    <source>
        <dbReference type="Proteomes" id="UP000295680"/>
    </source>
</evidence>
<protein>
    <submittedName>
        <fullName evidence="1">Tetratricopeptide repeat protein</fullName>
    </submittedName>
</protein>
<dbReference type="PANTHER" id="PTHR46082">
    <property type="entry name" value="ATP/GTP-BINDING PROTEIN-RELATED"/>
    <property type="match status" value="1"/>
</dbReference>
<dbReference type="InterPro" id="IPR011990">
    <property type="entry name" value="TPR-like_helical_dom_sf"/>
</dbReference>
<dbReference type="SUPFAM" id="SSF48452">
    <property type="entry name" value="TPR-like"/>
    <property type="match status" value="1"/>
</dbReference>
<proteinExistence type="predicted"/>
<dbReference type="PANTHER" id="PTHR46082:SF6">
    <property type="entry name" value="AAA+ ATPASE DOMAIN-CONTAINING PROTEIN-RELATED"/>
    <property type="match status" value="1"/>
</dbReference>
<gene>
    <name evidence="1" type="ORF">EV192_104670</name>
</gene>
<accession>A0A4R2JLS9</accession>
<sequence length="335" mass="35592">MPENHPALARFRQLATDDPQRHGAEFAVLLADAGLNLLDSGRWEESLGFLDEADHYTSLLKPGVSKTRSIRKPKLVKQGASAKAVDLLLDASDILPAGHALRAAVKSRLGERALSRFETTGDPSELDSGITLLTQAVREIPDDHHDRPGLLSNQGAALRTRFNHTGDIADLDKAVSSFRDAVAVPEPHVVALSNLGAALLTRYQVRGGDGDRTEAIDLLLRAVAMTAPDSPDRAVLLSGVAQAMFAGGDLRGALFACREALTIRARTLGPDHPDTLTNQHNLAVTLAALGDLGSARAVFDEVVAQRARILGPGDPDTLTSQELLAAVVTDLGDDE</sequence>
<dbReference type="Pfam" id="PF13424">
    <property type="entry name" value="TPR_12"/>
    <property type="match status" value="1"/>
</dbReference>
<dbReference type="EMBL" id="SLWS01000004">
    <property type="protein sequence ID" value="TCO59827.1"/>
    <property type="molecule type" value="Genomic_DNA"/>
</dbReference>
<dbReference type="Proteomes" id="UP000295680">
    <property type="component" value="Unassembled WGS sequence"/>
</dbReference>
<dbReference type="InterPro" id="IPR053137">
    <property type="entry name" value="NLR-like"/>
</dbReference>
<dbReference type="AlphaFoldDB" id="A0A4R2JLS9"/>